<dbReference type="AlphaFoldDB" id="S6BKI6"/>
<evidence type="ECO:0000313" key="1">
    <source>
        <dbReference type="EMBL" id="BAN64392.1"/>
    </source>
</evidence>
<name>S6BKI6_BABBO</name>
<sequence>MLQTFLIHVGNIRSKILSLCSLVNLYRICRYKCLHTMGQKTNSEVLQLPNLGHSII</sequence>
<organism evidence="1">
    <name type="scientific">Babesia bovis</name>
    <dbReference type="NCBI Taxonomy" id="5865"/>
    <lineage>
        <taxon>Eukaryota</taxon>
        <taxon>Sar</taxon>
        <taxon>Alveolata</taxon>
        <taxon>Apicomplexa</taxon>
        <taxon>Aconoidasida</taxon>
        <taxon>Piroplasmida</taxon>
        <taxon>Babesiidae</taxon>
        <taxon>Babesia</taxon>
    </lineage>
</organism>
<protein>
    <submittedName>
        <fullName evidence="1">Uncharacterized protein</fullName>
    </submittedName>
</protein>
<accession>S6BKI6</accession>
<proteinExistence type="evidence at transcript level"/>
<reference evidence="1" key="1">
    <citation type="journal article" date="2014" name="BMC Genomics">
        <title>The Babesia bovis gene and promoter model: an update from full-length EST analysis.</title>
        <authorList>
            <person name="Yamagishi J."/>
            <person name="Wakaguri H."/>
            <person name="Yokoyama N."/>
            <person name="Yamashita R."/>
            <person name="Suzuki Y."/>
            <person name="Xuan X."/>
            <person name="Igarashi I."/>
        </authorList>
    </citation>
    <scope>NUCLEOTIDE SEQUENCE</scope>
    <source>
        <strain evidence="1">Texas</strain>
    </source>
</reference>
<dbReference type="EMBL" id="AK440598">
    <property type="protein sequence ID" value="BAN64392.1"/>
    <property type="molecule type" value="mRNA"/>
</dbReference>